<dbReference type="EMBL" id="HE797628">
    <property type="protein sequence ID" value="CCM07050.1"/>
    <property type="molecule type" value="Genomic_DNA"/>
</dbReference>
<protein>
    <submittedName>
        <fullName evidence="1">Uncharacterized protein</fullName>
    </submittedName>
</protein>
<accession>J7RVV6</accession>
<organism evidence="1 2">
    <name type="scientific">Fibroporia radiculosa</name>
    <dbReference type="NCBI Taxonomy" id="599839"/>
    <lineage>
        <taxon>Eukaryota</taxon>
        <taxon>Fungi</taxon>
        <taxon>Dikarya</taxon>
        <taxon>Basidiomycota</taxon>
        <taxon>Agaricomycotina</taxon>
        <taxon>Agaricomycetes</taxon>
        <taxon>Polyporales</taxon>
        <taxon>Fibroporiaceae</taxon>
        <taxon>Fibroporia</taxon>
    </lineage>
</organism>
<sequence>MSILWNVYYLTFLERMPPRLLNLLWVFLSTEIQHLDYNGFQQPQQTYSRLQNRWGIRTNQTKKSLWASLQDIKDLGVIDEVDSFWAVDAKIDLLLATRRSVGAELIRAQQEMDQCRARLRAANLEE</sequence>
<dbReference type="HOGENOM" id="CLU_1981633_0_0_1"/>
<reference evidence="1 2" key="1">
    <citation type="journal article" date="2012" name="Appl. Environ. Microbiol.">
        <title>Short-read sequencing for genomic analysis of the brown rot fungus Fibroporia radiculosa.</title>
        <authorList>
            <person name="Tang J.D."/>
            <person name="Perkins A.D."/>
            <person name="Sonstegard T.S."/>
            <person name="Schroeder S.G."/>
            <person name="Burgess S.C."/>
            <person name="Diehl S.V."/>
        </authorList>
    </citation>
    <scope>NUCLEOTIDE SEQUENCE [LARGE SCALE GENOMIC DNA]</scope>
    <source>
        <strain evidence="1 2">TFFH 294</strain>
    </source>
</reference>
<name>J7RVV6_9APHY</name>
<dbReference type="Proteomes" id="UP000006352">
    <property type="component" value="Unassembled WGS sequence"/>
</dbReference>
<proteinExistence type="predicted"/>
<evidence type="ECO:0000313" key="1">
    <source>
        <dbReference type="EMBL" id="CCM07050.1"/>
    </source>
</evidence>
<gene>
    <name evidence="1" type="ORF">FIBRA_09370</name>
</gene>
<dbReference type="GeneID" id="24101950"/>
<dbReference type="InParanoid" id="J7RVV6"/>
<dbReference type="AlphaFoldDB" id="J7RVV6"/>
<keyword evidence="2" id="KW-1185">Reference proteome</keyword>
<dbReference type="RefSeq" id="XP_012177071.1">
    <property type="nucleotide sequence ID" value="XM_012321681.1"/>
</dbReference>
<evidence type="ECO:0000313" key="2">
    <source>
        <dbReference type="Proteomes" id="UP000006352"/>
    </source>
</evidence>